<keyword evidence="10" id="KW-1185">Reference proteome</keyword>
<evidence type="ECO:0000313" key="10">
    <source>
        <dbReference type="Proteomes" id="UP001519342"/>
    </source>
</evidence>
<evidence type="ECO:0000259" key="8">
    <source>
        <dbReference type="PROSITE" id="PS51346"/>
    </source>
</evidence>
<evidence type="ECO:0000256" key="6">
    <source>
        <dbReference type="ARBA" id="ARBA00022833"/>
    </source>
</evidence>
<dbReference type="SMART" id="SM00770">
    <property type="entry name" value="Zn_dep_PLPC"/>
    <property type="match status" value="1"/>
</dbReference>
<dbReference type="SUPFAM" id="SSF48537">
    <property type="entry name" value="Phospholipase C/P1 nuclease"/>
    <property type="match status" value="1"/>
</dbReference>
<dbReference type="Gene3D" id="1.10.575.10">
    <property type="entry name" value="P1 Nuclease"/>
    <property type="match status" value="1"/>
</dbReference>
<feature type="domain" description="Zn-dependent PLC" evidence="8">
    <location>
        <begin position="21"/>
        <end position="237"/>
    </location>
</feature>
<evidence type="ECO:0000256" key="7">
    <source>
        <dbReference type="ARBA" id="ARBA00031285"/>
    </source>
</evidence>
<name>A0ABS4GD35_9FIRM</name>
<dbReference type="GO" id="GO:0034480">
    <property type="term" value="F:phosphatidylcholine phospholipase C activity"/>
    <property type="evidence" value="ECO:0007669"/>
    <property type="project" value="UniProtKB-EC"/>
</dbReference>
<keyword evidence="5 9" id="KW-0378">Hydrolase</keyword>
<evidence type="ECO:0000256" key="3">
    <source>
        <dbReference type="ARBA" id="ARBA00022723"/>
    </source>
</evidence>
<dbReference type="CDD" id="cd11009">
    <property type="entry name" value="Zn_dep_PLPC"/>
    <property type="match status" value="1"/>
</dbReference>
<dbReference type="InterPro" id="IPR029002">
    <property type="entry name" value="PLPC/GPLD1"/>
</dbReference>
<dbReference type="Proteomes" id="UP001519342">
    <property type="component" value="Unassembled WGS sequence"/>
</dbReference>
<protein>
    <recommendedName>
        <fullName evidence="2">Phospholipase C</fullName>
        <ecNumber evidence="1">3.1.4.3</ecNumber>
    </recommendedName>
    <alternativeName>
        <fullName evidence="7">Phosphatidylcholine cholinephosphohydrolase</fullName>
    </alternativeName>
</protein>
<evidence type="ECO:0000313" key="9">
    <source>
        <dbReference type="EMBL" id="MBP1925591.1"/>
    </source>
</evidence>
<dbReference type="PROSITE" id="PS51346">
    <property type="entry name" value="PROKAR_ZN_DEPEND_PLPC_2"/>
    <property type="match status" value="1"/>
</dbReference>
<dbReference type="InterPro" id="IPR001531">
    <property type="entry name" value="Zn_PLipaseC"/>
</dbReference>
<gene>
    <name evidence="9" type="ORF">J2Z76_001450</name>
</gene>
<keyword evidence="6" id="KW-0862">Zinc</keyword>
<dbReference type="InterPro" id="IPR008947">
    <property type="entry name" value="PLipase_C/P1_nuclease_dom_sf"/>
</dbReference>
<proteinExistence type="predicted"/>
<evidence type="ECO:0000256" key="2">
    <source>
        <dbReference type="ARBA" id="ARBA00018391"/>
    </source>
</evidence>
<dbReference type="EC" id="3.1.4.3" evidence="1"/>
<sequence>MHIIENSYAHVYKNIVKVLNPIKKRIIKTECTVHQFINKQSIIIIKNDGHLEAFSFMSNYINDINEGVIWADQDLKSSSHFYNPQKNDGLYGNSDAKIECIRYYTKALNEYSNGNIKEAMFYFGASCHLIQDLTVPQHANVELLSNHRSYENWVIEKYKYHNEFKVFKGGIYYNNLRYYINFNSKKAIDTHKKYLRVKNKNMRFFKITSIILTLAQKTTAGLMYKFYYDIQKLNSIKLFKQEHNQ</sequence>
<evidence type="ECO:0000256" key="4">
    <source>
        <dbReference type="ARBA" id="ARBA00022729"/>
    </source>
</evidence>
<accession>A0ABS4GD35</accession>
<organism evidence="9 10">
    <name type="scientific">Sedimentibacter acidaminivorans</name>
    <dbReference type="NCBI Taxonomy" id="913099"/>
    <lineage>
        <taxon>Bacteria</taxon>
        <taxon>Bacillati</taxon>
        <taxon>Bacillota</taxon>
        <taxon>Tissierellia</taxon>
        <taxon>Sedimentibacter</taxon>
    </lineage>
</organism>
<dbReference type="Pfam" id="PF00882">
    <property type="entry name" value="Zn_dep_PLPC"/>
    <property type="match status" value="1"/>
</dbReference>
<dbReference type="RefSeq" id="WP_209511313.1">
    <property type="nucleotide sequence ID" value="NZ_JAGGKS010000003.1"/>
</dbReference>
<evidence type="ECO:0000256" key="5">
    <source>
        <dbReference type="ARBA" id="ARBA00022801"/>
    </source>
</evidence>
<keyword evidence="3" id="KW-0479">Metal-binding</keyword>
<keyword evidence="4" id="KW-0732">Signal</keyword>
<evidence type="ECO:0000256" key="1">
    <source>
        <dbReference type="ARBA" id="ARBA00012018"/>
    </source>
</evidence>
<comment type="caution">
    <text evidence="9">The sequence shown here is derived from an EMBL/GenBank/DDBJ whole genome shotgun (WGS) entry which is preliminary data.</text>
</comment>
<reference evidence="9 10" key="1">
    <citation type="submission" date="2021-03" db="EMBL/GenBank/DDBJ databases">
        <title>Genomic Encyclopedia of Type Strains, Phase IV (KMG-IV): sequencing the most valuable type-strain genomes for metagenomic binning, comparative biology and taxonomic classification.</title>
        <authorList>
            <person name="Goeker M."/>
        </authorList>
    </citation>
    <scope>NUCLEOTIDE SEQUENCE [LARGE SCALE GENOMIC DNA]</scope>
    <source>
        <strain evidence="9 10">DSM 24004</strain>
    </source>
</reference>
<dbReference type="EMBL" id="JAGGKS010000003">
    <property type="protein sequence ID" value="MBP1925591.1"/>
    <property type="molecule type" value="Genomic_DNA"/>
</dbReference>